<proteinExistence type="inferred from homology"/>
<dbReference type="HAMAP" id="MF_02231">
    <property type="entry name" value="UbiT"/>
    <property type="match status" value="1"/>
</dbReference>
<gene>
    <name evidence="1" type="primary">ubiT</name>
    <name evidence="3" type="ORF">EDC57_2255</name>
</gene>
<evidence type="ECO:0000313" key="4">
    <source>
        <dbReference type="Proteomes" id="UP000276634"/>
    </source>
</evidence>
<name>A0A3N1XSG6_9GAMM</name>
<dbReference type="AlphaFoldDB" id="A0A3N1XSG6"/>
<accession>A0A3N1XSG6</accession>
<evidence type="ECO:0000313" key="3">
    <source>
        <dbReference type="EMBL" id="ROR29584.1"/>
    </source>
</evidence>
<keyword evidence="1" id="KW-0831">Ubiquinone biosynthesis</keyword>
<dbReference type="Pfam" id="PF02036">
    <property type="entry name" value="SCP2"/>
    <property type="match status" value="1"/>
</dbReference>
<evidence type="ECO:0000256" key="1">
    <source>
        <dbReference type="HAMAP-Rule" id="MF_02231"/>
    </source>
</evidence>
<dbReference type="InterPro" id="IPR036527">
    <property type="entry name" value="SCP2_sterol-bd_dom_sf"/>
</dbReference>
<dbReference type="UniPathway" id="UPA00232"/>
<dbReference type="InterPro" id="IPR003033">
    <property type="entry name" value="SCP2_sterol-bd_dom"/>
</dbReference>
<organism evidence="3 4">
    <name type="scientific">Inmirania thermothiophila</name>
    <dbReference type="NCBI Taxonomy" id="1750597"/>
    <lineage>
        <taxon>Bacteria</taxon>
        <taxon>Pseudomonadati</taxon>
        <taxon>Pseudomonadota</taxon>
        <taxon>Gammaproteobacteria</taxon>
        <taxon>Chromatiales</taxon>
        <taxon>Ectothiorhodospiraceae</taxon>
        <taxon>Inmirania</taxon>
    </lineage>
</organism>
<dbReference type="EMBL" id="RJVI01000003">
    <property type="protein sequence ID" value="ROR29584.1"/>
    <property type="molecule type" value="Genomic_DNA"/>
</dbReference>
<feature type="domain" description="SCP2" evidence="2">
    <location>
        <begin position="39"/>
        <end position="128"/>
    </location>
</feature>
<dbReference type="RefSeq" id="WP_123401994.1">
    <property type="nucleotide sequence ID" value="NZ_RJVI01000003.1"/>
</dbReference>
<dbReference type="GO" id="GO:0006744">
    <property type="term" value="P:ubiquinone biosynthetic process"/>
    <property type="evidence" value="ECO:0007669"/>
    <property type="project" value="UniProtKB-UniRule"/>
</dbReference>
<keyword evidence="4" id="KW-1185">Reference proteome</keyword>
<dbReference type="Proteomes" id="UP000276634">
    <property type="component" value="Unassembled WGS sequence"/>
</dbReference>
<evidence type="ECO:0000259" key="2">
    <source>
        <dbReference type="Pfam" id="PF02036"/>
    </source>
</evidence>
<comment type="function">
    <text evidence="1">Required for O(2)-independent ubiquinone (coenzyme Q) biosynthesis. Likely functions as an accessory factor.</text>
</comment>
<sequence length="169" mass="18289">MGTTARLPRLLAWPLGLVPGVVHSAALAVAVNRALAPALARGEFAFLEGRTVALRIRDAAVTYRLRLEGGRFVAAARPAAPDVTISGDLHDFLLLATRREDHDSLFFQRRLRMEGDTALGLELKNLLDSMESVLPALPRPLEAALQRAVDVYERLFAGGGAVALDDGRR</sequence>
<reference evidence="3 4" key="1">
    <citation type="submission" date="2018-11" db="EMBL/GenBank/DDBJ databases">
        <title>Genomic Encyclopedia of Type Strains, Phase IV (KMG-IV): sequencing the most valuable type-strain genomes for metagenomic binning, comparative biology and taxonomic classification.</title>
        <authorList>
            <person name="Goeker M."/>
        </authorList>
    </citation>
    <scope>NUCLEOTIDE SEQUENCE [LARGE SCALE GENOMIC DNA]</scope>
    <source>
        <strain evidence="3 4">DSM 100275</strain>
    </source>
</reference>
<comment type="similarity">
    <text evidence="1">Belongs to the UbiT family.</text>
</comment>
<dbReference type="SUPFAM" id="SSF55718">
    <property type="entry name" value="SCP-like"/>
    <property type="match status" value="1"/>
</dbReference>
<dbReference type="Gene3D" id="3.30.1050.10">
    <property type="entry name" value="SCP2 sterol-binding domain"/>
    <property type="match status" value="1"/>
</dbReference>
<protein>
    <recommendedName>
        <fullName evidence="1">Ubiquinone biosynthesis accessory factor UbiT</fullName>
    </recommendedName>
</protein>
<dbReference type="InterPro" id="IPR016830">
    <property type="entry name" value="UbiT"/>
</dbReference>
<comment type="pathway">
    <text evidence="1">Cofactor biosynthesis; ubiquinone biosynthesis.</text>
</comment>
<dbReference type="OrthoDB" id="5292463at2"/>
<comment type="caution">
    <text evidence="3">The sequence shown here is derived from an EMBL/GenBank/DDBJ whole genome shotgun (WGS) entry which is preliminary data.</text>
</comment>